<evidence type="ECO:0000256" key="2">
    <source>
        <dbReference type="ARBA" id="ARBA00022737"/>
    </source>
</evidence>
<dbReference type="PANTHER" id="PTHR24042:SF2">
    <property type="entry name" value="PROTEIN KINASE C-BINDING PROTEIN NELL1"/>
    <property type="match status" value="1"/>
</dbReference>
<dbReference type="Proteomes" id="UP000694541">
    <property type="component" value="Unplaced"/>
</dbReference>
<keyword evidence="4" id="KW-0325">Glycoprotein</keyword>
<dbReference type="GO" id="GO:0045667">
    <property type="term" value="P:regulation of osteoblast differentiation"/>
    <property type="evidence" value="ECO:0007669"/>
    <property type="project" value="TreeGrafter"/>
</dbReference>
<keyword evidence="2" id="KW-0677">Repeat</keyword>
<dbReference type="Gene3D" id="6.20.200.20">
    <property type="match status" value="1"/>
</dbReference>
<feature type="domain" description="Laminin G" evidence="6">
    <location>
        <begin position="16"/>
        <end position="193"/>
    </location>
</feature>
<evidence type="ECO:0000256" key="3">
    <source>
        <dbReference type="ARBA" id="ARBA00022837"/>
    </source>
</evidence>
<reference evidence="8" key="2">
    <citation type="submission" date="2025-09" db="UniProtKB">
        <authorList>
            <consortium name="Ensembl"/>
        </authorList>
    </citation>
    <scope>IDENTIFICATION</scope>
</reference>
<evidence type="ECO:0000259" key="6">
    <source>
        <dbReference type="PROSITE" id="PS50025"/>
    </source>
</evidence>
<evidence type="ECO:0000256" key="5">
    <source>
        <dbReference type="PROSITE-ProRule" id="PRU00122"/>
    </source>
</evidence>
<dbReference type="Pfam" id="PF02210">
    <property type="entry name" value="Laminin_G_2"/>
    <property type="match status" value="1"/>
</dbReference>
<dbReference type="GO" id="GO:0005737">
    <property type="term" value="C:cytoplasm"/>
    <property type="evidence" value="ECO:0007669"/>
    <property type="project" value="TreeGrafter"/>
</dbReference>
<dbReference type="GO" id="GO:0045778">
    <property type="term" value="P:positive regulation of ossification"/>
    <property type="evidence" value="ECO:0007669"/>
    <property type="project" value="TreeGrafter"/>
</dbReference>
<proteinExistence type="predicted"/>
<dbReference type="SUPFAM" id="SSF49899">
    <property type="entry name" value="Concanavalin A-like lectins/glucanases"/>
    <property type="match status" value="1"/>
</dbReference>
<protein>
    <submittedName>
        <fullName evidence="8">Neural EGFL like 1</fullName>
    </submittedName>
</protein>
<dbReference type="Ensembl" id="ENSANIT00000010093.1">
    <property type="protein sequence ID" value="ENSANIP00000009759.1"/>
    <property type="gene ID" value="ENSANIG00000006472.1"/>
</dbReference>
<dbReference type="InterPro" id="IPR051586">
    <property type="entry name" value="PKC-binding_NELL"/>
</dbReference>
<dbReference type="SMART" id="SM00214">
    <property type="entry name" value="VWC"/>
    <property type="match status" value="1"/>
</dbReference>
<dbReference type="PROSITE" id="PS50184">
    <property type="entry name" value="VWFC_2"/>
    <property type="match status" value="1"/>
</dbReference>
<name>A0A8B9MM95_9AVES</name>
<keyword evidence="1" id="KW-0732">Signal</keyword>
<accession>A0A8B9MM95</accession>
<dbReference type="GO" id="GO:0005615">
    <property type="term" value="C:extracellular space"/>
    <property type="evidence" value="ECO:0007669"/>
    <property type="project" value="TreeGrafter"/>
</dbReference>
<dbReference type="InterPro" id="IPR013320">
    <property type="entry name" value="ConA-like_dom_sf"/>
</dbReference>
<dbReference type="GO" id="GO:0005080">
    <property type="term" value="F:protein kinase C binding"/>
    <property type="evidence" value="ECO:0007669"/>
    <property type="project" value="TreeGrafter"/>
</dbReference>
<dbReference type="GO" id="GO:0008201">
    <property type="term" value="F:heparin binding"/>
    <property type="evidence" value="ECO:0007669"/>
    <property type="project" value="TreeGrafter"/>
</dbReference>
<dbReference type="CDD" id="cd00110">
    <property type="entry name" value="LamG"/>
    <property type="match status" value="1"/>
</dbReference>
<evidence type="ECO:0000259" key="7">
    <source>
        <dbReference type="PROSITE" id="PS50184"/>
    </source>
</evidence>
<dbReference type="SMART" id="SM00210">
    <property type="entry name" value="TSPN"/>
    <property type="match status" value="1"/>
</dbReference>
<dbReference type="Pfam" id="PF00093">
    <property type="entry name" value="VWC"/>
    <property type="match status" value="1"/>
</dbReference>
<evidence type="ECO:0000313" key="8">
    <source>
        <dbReference type="Ensembl" id="ENSANIP00000009759.1"/>
    </source>
</evidence>
<comment type="caution">
    <text evidence="5">Lacks conserved residue(s) required for the propagation of feature annotation.</text>
</comment>
<keyword evidence="3" id="KW-0106">Calcium</keyword>
<feature type="domain" description="VWFC" evidence="7">
    <location>
        <begin position="237"/>
        <end position="298"/>
    </location>
</feature>
<dbReference type="InterPro" id="IPR001791">
    <property type="entry name" value="Laminin_G"/>
</dbReference>
<dbReference type="FunFam" id="2.60.120.200:FF:000015">
    <property type="entry name" value="protein kinase C-binding protein NELL1"/>
    <property type="match status" value="1"/>
</dbReference>
<dbReference type="FunFam" id="2.10.25.10:FF:000120">
    <property type="entry name" value="Protein kinase C-binding protein NELL1"/>
    <property type="match status" value="1"/>
</dbReference>
<evidence type="ECO:0000313" key="9">
    <source>
        <dbReference type="Proteomes" id="UP000694541"/>
    </source>
</evidence>
<evidence type="ECO:0000256" key="1">
    <source>
        <dbReference type="ARBA" id="ARBA00022729"/>
    </source>
</evidence>
<dbReference type="AlphaFoldDB" id="A0A8B9MM95"/>
<dbReference type="Gene3D" id="2.60.120.200">
    <property type="match status" value="1"/>
</dbReference>
<organism evidence="8 9">
    <name type="scientific">Accipiter nisus</name>
    <name type="common">Eurasian sparrowhawk</name>
    <dbReference type="NCBI Taxonomy" id="211598"/>
    <lineage>
        <taxon>Eukaryota</taxon>
        <taxon>Metazoa</taxon>
        <taxon>Chordata</taxon>
        <taxon>Craniata</taxon>
        <taxon>Vertebrata</taxon>
        <taxon>Euteleostomi</taxon>
        <taxon>Archelosauria</taxon>
        <taxon>Archosauria</taxon>
        <taxon>Dinosauria</taxon>
        <taxon>Saurischia</taxon>
        <taxon>Theropoda</taxon>
        <taxon>Coelurosauria</taxon>
        <taxon>Aves</taxon>
        <taxon>Neognathae</taxon>
        <taxon>Neoaves</taxon>
        <taxon>Telluraves</taxon>
        <taxon>Accipitrimorphae</taxon>
        <taxon>Accipitriformes</taxon>
        <taxon>Accipitridae</taxon>
        <taxon>Accipitrinae</taxon>
        <taxon>Accipiter</taxon>
    </lineage>
</organism>
<dbReference type="SMART" id="SM00282">
    <property type="entry name" value="LamG"/>
    <property type="match status" value="1"/>
</dbReference>
<dbReference type="PROSITE" id="PS01208">
    <property type="entry name" value="VWFC_1"/>
    <property type="match status" value="1"/>
</dbReference>
<keyword evidence="9" id="KW-1185">Reference proteome</keyword>
<dbReference type="SUPFAM" id="SSF57603">
    <property type="entry name" value="FnI-like domain"/>
    <property type="match status" value="1"/>
</dbReference>
<reference evidence="8" key="1">
    <citation type="submission" date="2025-08" db="UniProtKB">
        <authorList>
            <consortium name="Ensembl"/>
        </authorList>
    </citation>
    <scope>IDENTIFICATION</scope>
</reference>
<dbReference type="PROSITE" id="PS50025">
    <property type="entry name" value="LAM_G_DOMAIN"/>
    <property type="match status" value="1"/>
</dbReference>
<dbReference type="InterPro" id="IPR001007">
    <property type="entry name" value="VWF_dom"/>
</dbReference>
<dbReference type="InterPro" id="IPR048287">
    <property type="entry name" value="TSPN-like_N"/>
</dbReference>
<evidence type="ECO:0000256" key="4">
    <source>
        <dbReference type="ARBA" id="ARBA00023180"/>
    </source>
</evidence>
<sequence length="376" mass="43219">ILNLSDLAFLPECYFSLFFFLLKIQFLDIEREIHAAPHVSEKLIQLFRNKSEFTFLATLQQKASTSGVILSIRELEHSYFELESSGLRDEIRYHYRFNGKSRTEVFPYRLADGQWHKIAVSLSASHLLLHVDCNRIYERIIDPPETNLTPESNLWLGQRNRKHGFFKGVIQDVKVIFIPNGYITQCPNLNRTCPTCSDFLSLVQGIMDLQELLAKMTAKLNYAETRLSQLEDCHCEKTCQVNGLIYRDKDSWVEDDHCRNCTCKSGVVECRRMSCPPLDCPPDALPVHVESQCCKICKGKYITRTFWFHPLFKLHVPCISGHNFCAEGHRCGENSECKNWNTKATCECKNGYLAVQGDSAYCEGKQNIQRPVPLTT</sequence>
<dbReference type="PANTHER" id="PTHR24042">
    <property type="entry name" value="NEL HOMOLOG"/>
    <property type="match status" value="1"/>
</dbReference>